<dbReference type="CDD" id="cd00222">
    <property type="entry name" value="CollagenBindB"/>
    <property type="match status" value="3"/>
</dbReference>
<dbReference type="GeneID" id="93384862"/>
<proteinExistence type="predicted"/>
<dbReference type="Pfam" id="PF00746">
    <property type="entry name" value="Gram_pos_anchor"/>
    <property type="match status" value="1"/>
</dbReference>
<evidence type="ECO:0000313" key="9">
    <source>
        <dbReference type="EMBL" id="EDP24018.1"/>
    </source>
</evidence>
<comment type="caution">
    <text evidence="9">The sequence shown here is derived from an EMBL/GenBank/DDBJ whole genome shotgun (WGS) entry which is preliminary data.</text>
</comment>
<dbReference type="EMBL" id="ABEE02000016">
    <property type="protein sequence ID" value="EDP24018.1"/>
    <property type="molecule type" value="Genomic_DNA"/>
</dbReference>
<evidence type="ECO:0000256" key="4">
    <source>
        <dbReference type="ARBA" id="ARBA00023088"/>
    </source>
</evidence>
<keyword evidence="1" id="KW-0134">Cell wall</keyword>
<dbReference type="InterPro" id="IPR019931">
    <property type="entry name" value="LPXTG_anchor"/>
</dbReference>
<feature type="region of interest" description="Disordered" evidence="5">
    <location>
        <begin position="958"/>
        <end position="992"/>
    </location>
</feature>
<feature type="chain" id="PRO_5002727113" evidence="7">
    <location>
        <begin position="29"/>
        <end position="1023"/>
    </location>
</feature>
<evidence type="ECO:0000256" key="1">
    <source>
        <dbReference type="ARBA" id="ARBA00022512"/>
    </source>
</evidence>
<keyword evidence="4" id="KW-0572">Peptidoglycan-anchor</keyword>
<dbReference type="Pfam" id="PF05738">
    <property type="entry name" value="Cna_B"/>
    <property type="match status" value="3"/>
</dbReference>
<evidence type="ECO:0000259" key="8">
    <source>
        <dbReference type="PROSITE" id="PS50847"/>
    </source>
</evidence>
<feature type="signal peptide" evidence="7">
    <location>
        <begin position="1"/>
        <end position="28"/>
    </location>
</feature>
<dbReference type="Gene3D" id="2.60.40.1140">
    <property type="entry name" value="Collagen-binding surface protein Cna, B-type domain"/>
    <property type="match status" value="3"/>
</dbReference>
<keyword evidence="6" id="KW-1133">Transmembrane helix</keyword>
<evidence type="ECO:0000313" key="10">
    <source>
        <dbReference type="Proteomes" id="UP000003162"/>
    </source>
</evidence>
<protein>
    <submittedName>
        <fullName evidence="9">LPXTG-motif cell wall anchor domain protein</fullName>
    </submittedName>
</protein>
<dbReference type="NCBIfam" id="TIGR01167">
    <property type="entry name" value="LPXTG_anchor"/>
    <property type="match status" value="1"/>
</dbReference>
<evidence type="ECO:0000256" key="2">
    <source>
        <dbReference type="ARBA" id="ARBA00022525"/>
    </source>
</evidence>
<reference evidence="9 10" key="2">
    <citation type="submission" date="2007-09" db="EMBL/GenBank/DDBJ databases">
        <authorList>
            <person name="Fulton L."/>
            <person name="Clifton S."/>
            <person name="Fulton B."/>
            <person name="Xu J."/>
            <person name="Minx P."/>
            <person name="Pepin K.H."/>
            <person name="Johnson M."/>
            <person name="Thiruvilangam P."/>
            <person name="Bhonagiri V."/>
            <person name="Nash W.E."/>
            <person name="Mardis E.R."/>
            <person name="Wilson R.K."/>
        </authorList>
    </citation>
    <scope>NUCLEOTIDE SEQUENCE [LARGE SCALE GENOMIC DNA]</scope>
    <source>
        <strain evidence="9 10">ATCC 33270</strain>
    </source>
</reference>
<gene>
    <name evidence="9" type="ORF">PEPMIC_00597</name>
</gene>
<evidence type="ECO:0000256" key="5">
    <source>
        <dbReference type="SAM" id="MobiDB-lite"/>
    </source>
</evidence>
<reference evidence="9 10" key="1">
    <citation type="submission" date="2007-09" db="EMBL/GenBank/DDBJ databases">
        <title>Draft genome sequence of Peptostreptococcus micros (ATCC 33270).</title>
        <authorList>
            <person name="Sudarsanam P."/>
            <person name="Ley R."/>
            <person name="Guruge J."/>
            <person name="Turnbaugh P.J."/>
            <person name="Mahowald M."/>
            <person name="Liep D."/>
            <person name="Gordon J."/>
        </authorList>
    </citation>
    <scope>NUCLEOTIDE SEQUENCE [LARGE SCALE GENOMIC DNA]</scope>
    <source>
        <strain evidence="9 10">ATCC 33270</strain>
    </source>
</reference>
<keyword evidence="6" id="KW-0812">Transmembrane</keyword>
<evidence type="ECO:0000256" key="7">
    <source>
        <dbReference type="SAM" id="SignalP"/>
    </source>
</evidence>
<dbReference type="HOGENOM" id="CLU_294041_0_0_9"/>
<dbReference type="eggNOG" id="COG4932">
    <property type="taxonomic scope" value="Bacteria"/>
</dbReference>
<dbReference type="RefSeq" id="WP_004832489.1">
    <property type="nucleotide sequence ID" value="NZ_DS483517.1"/>
</dbReference>
<dbReference type="AlphaFoldDB" id="A8SK73"/>
<dbReference type="PROSITE" id="PS50847">
    <property type="entry name" value="GRAM_POS_ANCHORING"/>
    <property type="match status" value="1"/>
</dbReference>
<feature type="domain" description="Gram-positive cocci surface proteins LPxTG" evidence="8">
    <location>
        <begin position="986"/>
        <end position="1023"/>
    </location>
</feature>
<evidence type="ECO:0000256" key="3">
    <source>
        <dbReference type="ARBA" id="ARBA00022729"/>
    </source>
</evidence>
<dbReference type="InterPro" id="IPR008454">
    <property type="entry name" value="Collagen-bd_Cna-like_B-typ_dom"/>
</dbReference>
<feature type="compositionally biased region" description="Basic and acidic residues" evidence="5">
    <location>
        <begin position="958"/>
        <end position="982"/>
    </location>
</feature>
<sequence>MKKKWSFVLALLMMLSMTVSSFSSLVYAQENDDDTNITSEVSDEDKTFLDESKTVEEESEKIEEIVAEKDEKLEVLKANNSPANRGELSLDDVTIDYFKIIDTTHENVEIDYRTSDQPDFVSYSEDPTKFSNDICDEGRASKITLKLGLHYNSDTPLQEGDSLVIPASYGGRLEDYVSQKLFDADNNELGTWEYKNGSVIIKFSGDYIRNNIVKKFTASFQTGEMRNLSDDMGKTFIKGERILVKGKLGKKDLISAYEKYYVQANHINKTNKSIGKFSSFTTDSQVEWGFSIYNDIYAHKTVGTNFNPYLLENNGQYPTKVHSGIYVEDTFFELTEAPSIKYINVCLSGITDDGKVISGYYAVPLPTTFFKKIDQADMTREEVKATLKHGEYCVYANPDGSFTLMLKMWDINDNDAPKYDDLPLIKSAGGVGNYLKKSDSQIFGNLSQDTIDKINQIYKDKTILNIDLVFSAQYVPAKEKTQFKNTAQITTNELGTKDFSATATLHPATGVADAPADPLSLKMLKTDKDTGADLSTGFNFELQTSADNGANWTKVNLDSSMVEIGTLNDDKTITPDAKGAIQVKKLTGGNMYRFVEKTHADGYQDLAINNEQPNDKDHPASANSRAVTVTTQGKGHVIVMYNVKPETVSVSIEKKWIGKELDSVRVYLYADGKEVTYKDLNKENDWKWTFNKCDKFDADGKEIEYTVKEVPVKGYDTTIEGNVADGFVIINKEQTPWTPMEPPRRDVKVTKDWKGADGNILEAPIGNIEVELYKDGNPTGIKKELTKDNNWTATFEKLAVYESITNQAIHKYTVKEVGENNNSIKIEDSWYKVSITGDMKDGFTITNMKQPPLTPMEPPTRDVKVIKDWKGIKPPVDKIEVELYKDGVATGIKKELTKANNWTTTFEKLKLSATLEGKAYEYTVKEVGENNGSVTFDDKTFKVSYEGNMKDGFKVINKYEKPKKPEPKEPEKPKVPNTESKKPVTLPKTGDSSNVFLYSLALGLSSLGLLSLGFFRRKRTKEN</sequence>
<dbReference type="SUPFAM" id="SSF49478">
    <property type="entry name" value="Cna protein B-type domain"/>
    <property type="match status" value="3"/>
</dbReference>
<feature type="transmembrane region" description="Helical" evidence="6">
    <location>
        <begin position="995"/>
        <end position="1015"/>
    </location>
</feature>
<name>A8SK73_9FIRM</name>
<dbReference type="Proteomes" id="UP000003162">
    <property type="component" value="Unassembled WGS sequence"/>
</dbReference>
<keyword evidence="2" id="KW-0964">Secreted</keyword>
<accession>A8SK73</accession>
<evidence type="ECO:0000256" key="6">
    <source>
        <dbReference type="SAM" id="Phobius"/>
    </source>
</evidence>
<keyword evidence="3 7" id="KW-0732">Signal</keyword>
<organism evidence="9 10">
    <name type="scientific">Parvimonas micra ATCC 33270</name>
    <dbReference type="NCBI Taxonomy" id="411465"/>
    <lineage>
        <taxon>Bacteria</taxon>
        <taxon>Bacillati</taxon>
        <taxon>Bacillota</taxon>
        <taxon>Tissierellia</taxon>
        <taxon>Tissierellales</taxon>
        <taxon>Peptoniphilaceae</taxon>
        <taxon>Parvimonas</taxon>
    </lineage>
</organism>
<keyword evidence="6" id="KW-0472">Membrane</keyword>